<dbReference type="Proteomes" id="UP001589867">
    <property type="component" value="Unassembled WGS sequence"/>
</dbReference>
<comment type="caution">
    <text evidence="3">The sequence shown here is derived from an EMBL/GenBank/DDBJ whole genome shotgun (WGS) entry which is preliminary data.</text>
</comment>
<dbReference type="EMBL" id="JBHLUH010000060">
    <property type="protein sequence ID" value="MFC0531677.1"/>
    <property type="molecule type" value="Genomic_DNA"/>
</dbReference>
<keyword evidence="1" id="KW-1133">Transmembrane helix</keyword>
<name>A0ABV6MB41_9ACTN</name>
<evidence type="ECO:0000313" key="4">
    <source>
        <dbReference type="Proteomes" id="UP001589867"/>
    </source>
</evidence>
<protein>
    <submittedName>
        <fullName evidence="3">Sensor domain-containing protein</fullName>
    </submittedName>
</protein>
<organism evidence="3 4">
    <name type="scientific">Phytohabitans kaempferiae</name>
    <dbReference type="NCBI Taxonomy" id="1620943"/>
    <lineage>
        <taxon>Bacteria</taxon>
        <taxon>Bacillati</taxon>
        <taxon>Actinomycetota</taxon>
        <taxon>Actinomycetes</taxon>
        <taxon>Micromonosporales</taxon>
        <taxon>Micromonosporaceae</taxon>
    </lineage>
</organism>
<sequence>MTGDGFWRREGHLSRRTWAELAYALSGVFVVVAAAAYVLVMFGAGLALLVPVAGVALLGAMIAGARRFADLERARARALLGVVIAAPAAPKPRRGFLSWSRAWLADRAGWRAVLYPFAKLPVAIVAVAAGLLWPIGLAELTYPIWYHFGAASQDGANPAGQVVGGVRLDTWPRIAAVAVVGAVLLLVAPWVVRAATRLDARVTRAILGTGGR</sequence>
<accession>A0ABV6MB41</accession>
<feature type="transmembrane region" description="Helical" evidence="1">
    <location>
        <begin position="174"/>
        <end position="192"/>
    </location>
</feature>
<reference evidence="3 4" key="1">
    <citation type="submission" date="2024-09" db="EMBL/GenBank/DDBJ databases">
        <authorList>
            <person name="Sun Q."/>
            <person name="Mori K."/>
        </authorList>
    </citation>
    <scope>NUCLEOTIDE SEQUENCE [LARGE SCALE GENOMIC DNA]</scope>
    <source>
        <strain evidence="3 4">TBRC 3947</strain>
    </source>
</reference>
<dbReference type="InterPro" id="IPR025828">
    <property type="entry name" value="Put_sensor_dom"/>
</dbReference>
<dbReference type="Pfam" id="PF13796">
    <property type="entry name" value="Sensor"/>
    <property type="match status" value="1"/>
</dbReference>
<dbReference type="RefSeq" id="WP_377256494.1">
    <property type="nucleotide sequence ID" value="NZ_JBHLUH010000060.1"/>
</dbReference>
<proteinExistence type="predicted"/>
<evidence type="ECO:0000259" key="2">
    <source>
        <dbReference type="Pfam" id="PF13796"/>
    </source>
</evidence>
<gene>
    <name evidence="3" type="ORF">ACFFIA_28925</name>
</gene>
<keyword evidence="1" id="KW-0812">Transmembrane</keyword>
<feature type="transmembrane region" description="Helical" evidence="1">
    <location>
        <begin position="21"/>
        <end position="40"/>
    </location>
</feature>
<feature type="transmembrane region" description="Helical" evidence="1">
    <location>
        <begin position="46"/>
        <end position="65"/>
    </location>
</feature>
<feature type="transmembrane region" description="Helical" evidence="1">
    <location>
        <begin position="117"/>
        <end position="136"/>
    </location>
</feature>
<evidence type="ECO:0000256" key="1">
    <source>
        <dbReference type="SAM" id="Phobius"/>
    </source>
</evidence>
<keyword evidence="4" id="KW-1185">Reference proteome</keyword>
<feature type="domain" description="Putative sensor" evidence="2">
    <location>
        <begin position="23"/>
        <end position="207"/>
    </location>
</feature>
<keyword evidence="1" id="KW-0472">Membrane</keyword>
<evidence type="ECO:0000313" key="3">
    <source>
        <dbReference type="EMBL" id="MFC0531677.1"/>
    </source>
</evidence>